<evidence type="ECO:0000313" key="4">
    <source>
        <dbReference type="EMBL" id="RDY22052.1"/>
    </source>
</evidence>
<feature type="transmembrane region" description="Helical" evidence="2">
    <location>
        <begin position="182"/>
        <end position="202"/>
    </location>
</feature>
<feature type="transmembrane region" description="Helical" evidence="2">
    <location>
        <begin position="151"/>
        <end position="170"/>
    </location>
</feature>
<feature type="transmembrane region" description="Helical" evidence="2">
    <location>
        <begin position="75"/>
        <end position="96"/>
    </location>
</feature>
<feature type="transmembrane region" description="Helical" evidence="2">
    <location>
        <begin position="12"/>
        <end position="31"/>
    </location>
</feature>
<sequence>MRLNKIFNKGYLYATSAAFLFGAMPLMTRVLYTMGFDSLSCAFYRMSLMLVVMLAFNYFVTKQNLKLSFSDAKRYFFVALFFALNALTLFASYNYIESGVATSIHFVYPAITFVAAGLLYKRKPSNVDIFCIVASMLAIYIIMDFKKMNNVAGVVLSLASAFAFSAYGLLLERFKFENKSALVKLFYVNLFSAVIIFVYSLFQPKGIYVPSKDLNAWLLVIIYAFFVTLGGTLLFQQAICAIGATYSSLICTSEIVVSIILGFIFLSENLSIKQLIAIILIIMSTVVLILSKAKNKN</sequence>
<comment type="caution">
    <text evidence="4">The sequence shown here is derived from an EMBL/GenBank/DDBJ whole genome shotgun (WGS) entry which is preliminary data.</text>
</comment>
<evidence type="ECO:0000256" key="1">
    <source>
        <dbReference type="ARBA" id="ARBA00007362"/>
    </source>
</evidence>
<evidence type="ECO:0000259" key="3">
    <source>
        <dbReference type="Pfam" id="PF00892"/>
    </source>
</evidence>
<evidence type="ECO:0000313" key="5">
    <source>
        <dbReference type="Proteomes" id="UP000093352"/>
    </source>
</evidence>
<comment type="similarity">
    <text evidence="1">Belongs to the EamA transporter family.</text>
</comment>
<feature type="transmembrane region" description="Helical" evidence="2">
    <location>
        <begin position="214"/>
        <end position="235"/>
    </location>
</feature>
<feature type="domain" description="EamA" evidence="3">
    <location>
        <begin position="9"/>
        <end position="143"/>
    </location>
</feature>
<feature type="transmembrane region" description="Helical" evidence="2">
    <location>
        <begin position="272"/>
        <end position="291"/>
    </location>
</feature>
<dbReference type="AlphaFoldDB" id="A0A1C0AET4"/>
<feature type="transmembrane region" description="Helical" evidence="2">
    <location>
        <begin position="43"/>
        <end position="60"/>
    </location>
</feature>
<feature type="transmembrane region" description="Helical" evidence="2">
    <location>
        <begin position="102"/>
        <end position="120"/>
    </location>
</feature>
<dbReference type="PANTHER" id="PTHR22911:SF137">
    <property type="entry name" value="SOLUTE CARRIER FAMILY 35 MEMBER G2-RELATED"/>
    <property type="match status" value="1"/>
</dbReference>
<protein>
    <submittedName>
        <fullName evidence="4">DMT family transporter</fullName>
    </submittedName>
</protein>
<dbReference type="InterPro" id="IPR037185">
    <property type="entry name" value="EmrE-like"/>
</dbReference>
<dbReference type="STRING" id="1871336.BBG48_07875"/>
<dbReference type="InterPro" id="IPR000620">
    <property type="entry name" value="EamA_dom"/>
</dbReference>
<keyword evidence="2" id="KW-1133">Transmembrane helix</keyword>
<keyword evidence="5" id="KW-1185">Reference proteome</keyword>
<organism evidence="4 5">
    <name type="scientific">Criibacterium bergeronii</name>
    <dbReference type="NCBI Taxonomy" id="1871336"/>
    <lineage>
        <taxon>Bacteria</taxon>
        <taxon>Bacillati</taxon>
        <taxon>Bacillota</taxon>
        <taxon>Clostridia</taxon>
        <taxon>Peptostreptococcales</taxon>
        <taxon>Filifactoraceae</taxon>
        <taxon>Criibacterium</taxon>
    </lineage>
</organism>
<feature type="transmembrane region" description="Helical" evidence="2">
    <location>
        <begin position="247"/>
        <end position="266"/>
    </location>
</feature>
<evidence type="ECO:0000256" key="2">
    <source>
        <dbReference type="SAM" id="Phobius"/>
    </source>
</evidence>
<keyword evidence="2" id="KW-0472">Membrane</keyword>
<dbReference type="PANTHER" id="PTHR22911">
    <property type="entry name" value="ACYL-MALONYL CONDENSING ENZYME-RELATED"/>
    <property type="match status" value="1"/>
</dbReference>
<gene>
    <name evidence="4" type="ORF">BBG48_001540</name>
</gene>
<dbReference type="SUPFAM" id="SSF103481">
    <property type="entry name" value="Multidrug resistance efflux transporter EmrE"/>
    <property type="match status" value="2"/>
</dbReference>
<dbReference type="RefSeq" id="WP_068913781.1">
    <property type="nucleotide sequence ID" value="NZ_MBEW02000002.1"/>
</dbReference>
<dbReference type="GO" id="GO:0016020">
    <property type="term" value="C:membrane"/>
    <property type="evidence" value="ECO:0007669"/>
    <property type="project" value="InterPro"/>
</dbReference>
<dbReference type="EMBL" id="MBEW02000002">
    <property type="protein sequence ID" value="RDY22052.1"/>
    <property type="molecule type" value="Genomic_DNA"/>
</dbReference>
<dbReference type="Pfam" id="PF00892">
    <property type="entry name" value="EamA"/>
    <property type="match status" value="2"/>
</dbReference>
<feature type="domain" description="EamA" evidence="3">
    <location>
        <begin position="152"/>
        <end position="289"/>
    </location>
</feature>
<proteinExistence type="inferred from homology"/>
<accession>A0A1C0AET4</accession>
<dbReference type="Proteomes" id="UP000093352">
    <property type="component" value="Unassembled WGS sequence"/>
</dbReference>
<keyword evidence="2" id="KW-0812">Transmembrane</keyword>
<reference evidence="4 5" key="1">
    <citation type="journal article" date="2016" name="Genome Announc.">
        <title>Draft Genome Sequence of Criibacterium bergeronii gen. nov., sp. nov., Strain CCRI-22567T, Isolated from a Vaginal Sample from a Woman with Bacterial Vaginosis.</title>
        <authorList>
            <person name="Maheux A.F."/>
            <person name="Berube E."/>
            <person name="Boudreau D.K."/>
            <person name="Raymond F."/>
            <person name="Corbeil J."/>
            <person name="Roy P.H."/>
            <person name="Boissinot M."/>
            <person name="Omar R.F."/>
        </authorList>
    </citation>
    <scope>NUCLEOTIDE SEQUENCE [LARGE SCALE GENOMIC DNA]</scope>
    <source>
        <strain evidence="4 5">CCRI-22567</strain>
    </source>
</reference>
<feature type="transmembrane region" description="Helical" evidence="2">
    <location>
        <begin position="127"/>
        <end position="145"/>
    </location>
</feature>
<name>A0A1C0AET4_9FIRM</name>